<protein>
    <submittedName>
        <fullName evidence="1">Uncharacterized protein</fullName>
    </submittedName>
</protein>
<feature type="non-terminal residue" evidence="1">
    <location>
        <position position="41"/>
    </location>
</feature>
<proteinExistence type="predicted"/>
<organism evidence="1">
    <name type="scientific">marine metagenome</name>
    <dbReference type="NCBI Taxonomy" id="408172"/>
    <lineage>
        <taxon>unclassified sequences</taxon>
        <taxon>metagenomes</taxon>
        <taxon>ecological metagenomes</taxon>
    </lineage>
</organism>
<dbReference type="EMBL" id="UINC01164019">
    <property type="protein sequence ID" value="SVD64643.1"/>
    <property type="molecule type" value="Genomic_DNA"/>
</dbReference>
<accession>A0A382X0Y7</accession>
<evidence type="ECO:0000313" key="1">
    <source>
        <dbReference type="EMBL" id="SVD64643.1"/>
    </source>
</evidence>
<sequence length="41" mass="4750">MAVPDQKEFFKPILSIMSDGNIRRLEDISAEIIKHYNLTES</sequence>
<name>A0A382X0Y7_9ZZZZ</name>
<reference evidence="1" key="1">
    <citation type="submission" date="2018-05" db="EMBL/GenBank/DDBJ databases">
        <authorList>
            <person name="Lanie J.A."/>
            <person name="Ng W.-L."/>
            <person name="Kazmierczak K.M."/>
            <person name="Andrzejewski T.M."/>
            <person name="Davidsen T.M."/>
            <person name="Wayne K.J."/>
            <person name="Tettelin H."/>
            <person name="Glass J.I."/>
            <person name="Rusch D."/>
            <person name="Podicherti R."/>
            <person name="Tsui H.-C.T."/>
            <person name="Winkler M.E."/>
        </authorList>
    </citation>
    <scope>NUCLEOTIDE SEQUENCE</scope>
</reference>
<gene>
    <name evidence="1" type="ORF">METZ01_LOCUS417497</name>
</gene>
<dbReference type="AlphaFoldDB" id="A0A382X0Y7"/>